<protein>
    <submittedName>
        <fullName evidence="1">DUF1415 domain-containing protein</fullName>
    </submittedName>
</protein>
<dbReference type="EMBL" id="PSNY01000014">
    <property type="protein sequence ID" value="PPE69277.1"/>
    <property type="molecule type" value="Genomic_DNA"/>
</dbReference>
<dbReference type="Proteomes" id="UP000239406">
    <property type="component" value="Unassembled WGS sequence"/>
</dbReference>
<organism evidence="1 3">
    <name type="scientific">Caldimonas thermodepolymerans</name>
    <dbReference type="NCBI Taxonomy" id="215580"/>
    <lineage>
        <taxon>Bacteria</taxon>
        <taxon>Pseudomonadati</taxon>
        <taxon>Pseudomonadota</taxon>
        <taxon>Betaproteobacteria</taxon>
        <taxon>Burkholderiales</taxon>
        <taxon>Sphaerotilaceae</taxon>
        <taxon>Caldimonas</taxon>
    </lineage>
</organism>
<keyword evidence="3" id="KW-1185">Reference proteome</keyword>
<evidence type="ECO:0000313" key="3">
    <source>
        <dbReference type="Proteomes" id="UP000239406"/>
    </source>
</evidence>
<dbReference type="Proteomes" id="UP000294772">
    <property type="component" value="Unassembled WGS sequence"/>
</dbReference>
<proteinExistence type="predicted"/>
<comment type="caution">
    <text evidence="1">The sequence shown here is derived from an EMBL/GenBank/DDBJ whole genome shotgun (WGS) entry which is preliminary data.</text>
</comment>
<accession>A0A2S5T324</accession>
<dbReference type="AlphaFoldDB" id="A0A2S5T324"/>
<dbReference type="RefSeq" id="WP_104358214.1">
    <property type="nucleotide sequence ID" value="NZ_CALFFA010000022.1"/>
</dbReference>
<dbReference type="OrthoDB" id="277390at2"/>
<reference evidence="1 3" key="1">
    <citation type="submission" date="2018-02" db="EMBL/GenBank/DDBJ databases">
        <title>Reclassifiation of [Polyangium] brachysporum DSM 7029 as Guopingzhaonella breviflexa gen. nov., sp. nov., a member of the family Comamonadaceae.</title>
        <authorList>
            <person name="Tang B."/>
        </authorList>
    </citation>
    <scope>NUCLEOTIDE SEQUENCE [LARGE SCALE GENOMIC DNA]</scope>
    <source>
        <strain evidence="1 3">DSM 15344</strain>
    </source>
</reference>
<dbReference type="InterPro" id="IPR009858">
    <property type="entry name" value="DUF1415"/>
</dbReference>
<dbReference type="Pfam" id="PF07209">
    <property type="entry name" value="DUF1415"/>
    <property type="match status" value="1"/>
</dbReference>
<evidence type="ECO:0000313" key="4">
    <source>
        <dbReference type="Proteomes" id="UP000294772"/>
    </source>
</evidence>
<gene>
    <name evidence="1" type="ORF">C1702_13395</name>
    <name evidence="2" type="ORF">EV676_101150</name>
</gene>
<name>A0A2S5T324_9BURK</name>
<sequence length="189" mass="21427">MSPLLDDDRVIADTGRWLERAVIGLNLCPFAKSVYVKDQVRYAVSHATTPEALREDLVRELQWLAAEDPQRTDTTLLIHPHVLQDFLDYNDFLDVADAVLDELDLEGVLQVASFHPHYQFAGTAEDDVENCTNRSPYPTLHLLREDSIERAVQAFPEPEAIYEANIRTLRALGREGFERLLNDDAAPGR</sequence>
<dbReference type="EMBL" id="SLXF01000001">
    <property type="protein sequence ID" value="TCP09576.1"/>
    <property type="molecule type" value="Genomic_DNA"/>
</dbReference>
<reference evidence="2 4" key="2">
    <citation type="submission" date="2019-03" db="EMBL/GenBank/DDBJ databases">
        <title>Genomic Encyclopedia of Type Strains, Phase IV (KMG-IV): sequencing the most valuable type-strain genomes for metagenomic binning, comparative biology and taxonomic classification.</title>
        <authorList>
            <person name="Goeker M."/>
        </authorList>
    </citation>
    <scope>NUCLEOTIDE SEQUENCE [LARGE SCALE GENOMIC DNA]</scope>
    <source>
        <strain evidence="2 4">DSM 15264</strain>
    </source>
</reference>
<evidence type="ECO:0000313" key="2">
    <source>
        <dbReference type="EMBL" id="TCP09576.1"/>
    </source>
</evidence>
<evidence type="ECO:0000313" key="1">
    <source>
        <dbReference type="EMBL" id="PPE69277.1"/>
    </source>
</evidence>